<accession>A0AC61QYS1</accession>
<organism evidence="1 2">
    <name type="scientific">Hominisplanchenecus murintestinalis</name>
    <dbReference type="NCBI Taxonomy" id="2941517"/>
    <lineage>
        <taxon>Bacteria</taxon>
        <taxon>Bacillati</taxon>
        <taxon>Bacillota</taxon>
        <taxon>Clostridia</taxon>
        <taxon>Lachnospirales</taxon>
        <taxon>Lachnospiraceae</taxon>
        <taxon>Hominisplanchenecus</taxon>
    </lineage>
</organism>
<dbReference type="Proteomes" id="UP000307720">
    <property type="component" value="Unassembled WGS sequence"/>
</dbReference>
<name>A0AC61QYS1_9FIRM</name>
<comment type="caution">
    <text evidence="1">The sequence shown here is derived from an EMBL/GenBank/DDBJ whole genome shotgun (WGS) entry which is preliminary data.</text>
</comment>
<protein>
    <submittedName>
        <fullName evidence="1">Uncharacterized protein</fullName>
    </submittedName>
</protein>
<gene>
    <name evidence="1" type="ORF">E5357_12395</name>
</gene>
<reference evidence="1" key="1">
    <citation type="submission" date="2019-04" db="EMBL/GenBank/DDBJ databases">
        <title>Microbes associate with the intestines of laboratory mice.</title>
        <authorList>
            <person name="Navarre W."/>
            <person name="Wong E."/>
            <person name="Huang K."/>
            <person name="Tropini C."/>
            <person name="Ng K."/>
            <person name="Yu B."/>
        </authorList>
    </citation>
    <scope>NUCLEOTIDE SEQUENCE</scope>
    <source>
        <strain evidence="1">NM72_1-8</strain>
    </source>
</reference>
<dbReference type="EMBL" id="SRZB01000031">
    <property type="protein sequence ID" value="TGX97451.1"/>
    <property type="molecule type" value="Genomic_DNA"/>
</dbReference>
<proteinExistence type="predicted"/>
<evidence type="ECO:0000313" key="1">
    <source>
        <dbReference type="EMBL" id="TGX97451.1"/>
    </source>
</evidence>
<evidence type="ECO:0000313" key="2">
    <source>
        <dbReference type="Proteomes" id="UP000307720"/>
    </source>
</evidence>
<sequence length="1589" mass="173621">MKEKCKKILSLVLAGILAVSGGSVQAAERTSRGASMEEGLSYDASDFSGTSFNGTNVFSVSESDANLLKENLRSAIGVDISITFKPTSFPKNYINLLEIYDKDNNSNSESGKNSSIAVIVGTNGTVYVMSGSSQGSTDWEIPTRQRLSANASYTLNLSISGTGASCSWDNGNEWAATDATAKGTKDFFRAFFGETSTNYRDWRTEIDAVTIGGLSGNSYQKHTNFGNLNGEVTAVTVSGVSERGDATGMFAADKYDNTWLFGGGVETQGRFEEVGGVRNFIGQFEEYVRWVKRVDGVVLGMQRYTMNAGKSGQDAQAFASELDSHISRLDPMAVSYLVGPEDYLRGAEGIEDFKGALTSIILKALAMKYNEGFAVIQLPHAVKDAETAENVSLYAAAAREVVQTASPENRRRIILVDHLSRTDTDNFKNTMLTEDGLLNAAGHYEIAKQFSEDVYGQTAGFPTIQDWRQTEAPDTWLSQAPGVAASSDSLKVTVPQEVPGTGWRYILEIDGMEISGLAFGNPFTISELPKGKEYTLTVRTQDGTVQFVPVAGEIEEGNQAAAAETERTELQEAIRAKADDKTTPLTWLFMGDSITHAAQHTGGHDGIAQLFEKYVKEDLGRVDDIVINTAVSGATAARTLEHIEQRMTKYCPDIVSIMLGTNDAINDTYQAQLKQIAAKIREVNPDALIIFRSPTPGTGNWGTKIPGATGSVARMRDVAKEDGKILFIDQWTKWQEEIDVYPYLMNSAHYFGDGTVHPGAAGQARMTRQFIRECGLNTNTRIANLEYQFAYEDVAKDEAPIYMLGENSIVLSKENLQELYSEGTLGDVCLTATEKTSGRTYSIEGGGEELKLDGLPTDRIYQVEVHALVTGNTAKRVKFETQNVELKKGQVQEFVLTLSNRKLRETAVGTEAGSFGIKGKVPEGTCTYMFVDGEGAQDNDYFEITGTALKVKKALNANRAYSIRVRAEIGEHAAEGAFIIQTMPMLKSVRAAAKNSFDTDKMALDLDLSDVVFDGTNIVDLGDANDSRYMGGAYIRAMQNLRERTTGGTIVYRFKTTQTVGTTVWGAGGSNTAAQSSDMVYGLAANGKFRASFRTETSGLRGELGSAINDGAWHTVAMSFDTTRQDYQGQIRVSIDGGSDIMVPGWWRDGWQSWFNKTDSDITSFVVGGGKYKNFAYGMTNGFSGQVSFITITDDVYTEEELMALSGDRTENTMPGEMSISGKQPITIQDDGNISLPSDACMNAEIKWDEEEETAEIILTPNGDAVIDMDGIDISVVNAAKLGFDEKATDIEFIEGKVVIRLVKKANQEVKELQDELSGYVSQYADKIQKDGGKYTEESWSQFVQAYNAMKRAIEEDEKDVELLKGYKNVFLAAEQGLVLKEPDPGSNPDKPDPDKPDPDKPNPVPHPNPRPVPPGSTPGYSDIREGNIYESKGYLYKVTSLLKRTVTVVGMKGSFTKLVVPDTVIFENVKYKVTEIGASAFKNNKKATSITVGKNVLKIGNNAFAGCKKVRKAVLKSTVLKQLEGKVFYNCKKLKSIVIKSTKLKKAGKNAFKGIYKKAVIKVPKKKYKAYTKLLKKKGQGKSVKIKK</sequence>
<keyword evidence="2" id="KW-1185">Reference proteome</keyword>